<proteinExistence type="predicted"/>
<evidence type="ECO:0000259" key="5">
    <source>
        <dbReference type="SMART" id="SM00910"/>
    </source>
</evidence>
<dbReference type="AlphaFoldDB" id="A0AAU8A8K0"/>
<dbReference type="InterPro" id="IPR014905">
    <property type="entry name" value="HIRAN"/>
</dbReference>
<dbReference type="EMBL" id="CP117826">
    <property type="protein sequence ID" value="XCC62439.1"/>
    <property type="molecule type" value="Genomic_DNA"/>
</dbReference>
<dbReference type="GO" id="GO:0008270">
    <property type="term" value="F:zinc ion binding"/>
    <property type="evidence" value="ECO:0007669"/>
    <property type="project" value="InterPro"/>
</dbReference>
<evidence type="ECO:0000256" key="1">
    <source>
        <dbReference type="ARBA" id="ARBA00022723"/>
    </source>
</evidence>
<protein>
    <submittedName>
        <fullName evidence="6">HIRAN domain-containing protein</fullName>
    </submittedName>
</protein>
<accession>A0AAU8A8K0</accession>
<name>A0AAU8A8K0_9FIRM</name>
<keyword evidence="2" id="KW-0378">Hydrolase</keyword>
<evidence type="ECO:0000313" key="6">
    <source>
        <dbReference type="EMBL" id="XCC62439.1"/>
    </source>
</evidence>
<dbReference type="Gene3D" id="3.30.70.2330">
    <property type="match status" value="1"/>
</dbReference>
<sequence>MSNFFKINRKAKSKPGAAPLSSTSVQPNQTENHIDKAPFVKIDPADRSIFDENGYPIDINMPIDPASDLNQEILKYRSADGQYQFSAALYANFPDLKENFEENREDVADIICDLFLLDESYAYKIWKWLLITFRSVLSSPSNSYRLISGVLYTLAHQYTFFEHLLPFLRSDMEFSEILFRESAYVDKRHALILASCIEKQDCSLFQELVVFLKSNPHLGHENAIAFEKILQIVLEEIPSPAVDHGIYSILSDCIKTSAKPMMRKILLKILDGKLEYLLKEEARKKAEKKRLKRIEEQNLLHQKEIASRLNLRNTKLKYHELKLACLSQRKNDPYWENGRFIDFQALAGTMIALKDHTEVLASLLPGDRVELVREPYNAKDPASISVHDGTGVKLGYISNQANTLLSFIIDHGEYLFGRIYSLGRETDSDIIQICIEIFIKNAILFLSILVSNTNIVSLPVPSER</sequence>
<feature type="region of interest" description="Disordered" evidence="4">
    <location>
        <begin position="1"/>
        <end position="29"/>
    </location>
</feature>
<reference evidence="6" key="1">
    <citation type="submission" date="2023-02" db="EMBL/GenBank/DDBJ databases">
        <title>Gut commensal Christensenella minuta modulates host metabolism via a new class of secondary bile acids.</title>
        <authorList>
            <person name="Liu C."/>
        </authorList>
    </citation>
    <scope>NUCLEOTIDE SEQUENCE</scope>
    <source>
        <strain evidence="6">CA70</strain>
    </source>
</reference>
<keyword evidence="3" id="KW-0175">Coiled coil</keyword>
<feature type="coiled-coil region" evidence="3">
    <location>
        <begin position="277"/>
        <end position="304"/>
    </location>
</feature>
<gene>
    <name evidence="6" type="ORF">PUP29_00445</name>
</gene>
<dbReference type="GO" id="GO:0003676">
    <property type="term" value="F:nucleic acid binding"/>
    <property type="evidence" value="ECO:0007669"/>
    <property type="project" value="InterPro"/>
</dbReference>
<organism evidence="6">
    <name type="scientific">Christensenella massiliensis</name>
    <dbReference type="NCBI Taxonomy" id="1805714"/>
    <lineage>
        <taxon>Bacteria</taxon>
        <taxon>Bacillati</taxon>
        <taxon>Bacillota</taxon>
        <taxon>Clostridia</taxon>
        <taxon>Christensenellales</taxon>
        <taxon>Christensenellaceae</taxon>
        <taxon>Christensenella</taxon>
    </lineage>
</organism>
<evidence type="ECO:0000256" key="2">
    <source>
        <dbReference type="ARBA" id="ARBA00022801"/>
    </source>
</evidence>
<dbReference type="GO" id="GO:0016818">
    <property type="term" value="F:hydrolase activity, acting on acid anhydrides, in phosphorus-containing anhydrides"/>
    <property type="evidence" value="ECO:0007669"/>
    <property type="project" value="InterPro"/>
</dbReference>
<evidence type="ECO:0000256" key="4">
    <source>
        <dbReference type="SAM" id="MobiDB-lite"/>
    </source>
</evidence>
<feature type="domain" description="HIRAN" evidence="5">
    <location>
        <begin position="341"/>
        <end position="441"/>
    </location>
</feature>
<dbReference type="RefSeq" id="WP_079547756.1">
    <property type="nucleotide sequence ID" value="NZ_CP117826.1"/>
</dbReference>
<feature type="compositionally biased region" description="Polar residues" evidence="4">
    <location>
        <begin position="20"/>
        <end position="29"/>
    </location>
</feature>
<keyword evidence="1" id="KW-0479">Metal-binding</keyword>
<dbReference type="Pfam" id="PF08797">
    <property type="entry name" value="HIRAN"/>
    <property type="match status" value="1"/>
</dbReference>
<evidence type="ECO:0000256" key="3">
    <source>
        <dbReference type="SAM" id="Coils"/>
    </source>
</evidence>
<dbReference type="SMART" id="SM00910">
    <property type="entry name" value="HIRAN"/>
    <property type="match status" value="1"/>
</dbReference>